<dbReference type="PANTHER" id="PTHR47718:SF13">
    <property type="entry name" value="OS09G0290500 PROTEIN"/>
    <property type="match status" value="1"/>
</dbReference>
<keyword evidence="2" id="KW-1185">Reference proteome</keyword>
<dbReference type="PANTHER" id="PTHR47718">
    <property type="entry name" value="OS01G0519700 PROTEIN"/>
    <property type="match status" value="1"/>
</dbReference>
<dbReference type="EMBL" id="SDMP01000013">
    <property type="protein sequence ID" value="RYR19578.1"/>
    <property type="molecule type" value="Genomic_DNA"/>
</dbReference>
<evidence type="ECO:0000313" key="1">
    <source>
        <dbReference type="EMBL" id="RYR19578.1"/>
    </source>
</evidence>
<reference evidence="1 2" key="1">
    <citation type="submission" date="2019-01" db="EMBL/GenBank/DDBJ databases">
        <title>Sequencing of cultivated peanut Arachis hypogaea provides insights into genome evolution and oil improvement.</title>
        <authorList>
            <person name="Chen X."/>
        </authorList>
    </citation>
    <scope>NUCLEOTIDE SEQUENCE [LARGE SCALE GENOMIC DNA]</scope>
    <source>
        <strain evidence="2">cv. Fuhuasheng</strain>
        <tissue evidence="1">Leaves</tissue>
    </source>
</reference>
<dbReference type="AlphaFoldDB" id="A0A444ZZI3"/>
<name>A0A444ZZI3_ARAHY</name>
<evidence type="ECO:0000313" key="2">
    <source>
        <dbReference type="Proteomes" id="UP000289738"/>
    </source>
</evidence>
<gene>
    <name evidence="1" type="ORF">Ahy_B03g064401</name>
</gene>
<accession>A0A444ZZI3</accession>
<comment type="caution">
    <text evidence="1">The sequence shown here is derived from an EMBL/GenBank/DDBJ whole genome shotgun (WGS) entry which is preliminary data.</text>
</comment>
<protein>
    <recommendedName>
        <fullName evidence="3">Protein FAR1-RELATED SEQUENCE</fullName>
    </recommendedName>
</protein>
<organism evidence="1 2">
    <name type="scientific">Arachis hypogaea</name>
    <name type="common">Peanut</name>
    <dbReference type="NCBI Taxonomy" id="3818"/>
    <lineage>
        <taxon>Eukaryota</taxon>
        <taxon>Viridiplantae</taxon>
        <taxon>Streptophyta</taxon>
        <taxon>Embryophyta</taxon>
        <taxon>Tracheophyta</taxon>
        <taxon>Spermatophyta</taxon>
        <taxon>Magnoliopsida</taxon>
        <taxon>eudicotyledons</taxon>
        <taxon>Gunneridae</taxon>
        <taxon>Pentapetalae</taxon>
        <taxon>rosids</taxon>
        <taxon>fabids</taxon>
        <taxon>Fabales</taxon>
        <taxon>Fabaceae</taxon>
        <taxon>Papilionoideae</taxon>
        <taxon>50 kb inversion clade</taxon>
        <taxon>dalbergioids sensu lato</taxon>
        <taxon>Dalbergieae</taxon>
        <taxon>Pterocarpus clade</taxon>
        <taxon>Arachis</taxon>
    </lineage>
</organism>
<sequence length="433" mass="50509">MESISSNDEVVPSIRMTFFSVKDYETFYTNYTNPTFEKNYKVRIVVKRDKKLEYVLIFVNIQHNHAISPSMAKTLRKNRELSLHAKQIAEINDQAGVTMRNTYQSLATVAGGYDKLTFTEKDLRNHVAKSVKSHIRGGGCAIINAVFSYDATTKLQLLLRTTSHKACFYEHFVNIVSFDTTYLTNRYDTTIIYFKLIICTLEAFKSSWTDFINRFSLHDNNWLAEEIENGDKMFDSMYEMFLANAIFLSQRESYDTILFQSLKLPNKYILDRWKKTLKRKYSSIKYSHDQSHLEPVKKCYDEMCKQFYNIAEVAAASEELTETVHRILDSVWVMLVEPKVSSVDNVDNQNSNEVDENANHLEIHNPQQVSQKGRRRKKRLQSTEEAYKECEREITDKFSLLVELPLELSITSNQPYGFVSLLNSMQQNHHLEE</sequence>
<proteinExistence type="predicted"/>
<dbReference type="Proteomes" id="UP000289738">
    <property type="component" value="Chromosome B03"/>
</dbReference>
<evidence type="ECO:0008006" key="3">
    <source>
        <dbReference type="Google" id="ProtNLM"/>
    </source>
</evidence>